<proteinExistence type="predicted"/>
<dbReference type="RefSeq" id="WP_261616484.1">
    <property type="nucleotide sequence ID" value="NZ_JALIDZ010000005.1"/>
</dbReference>
<name>A0AAW5R2M4_9HYPH</name>
<keyword evidence="3" id="KW-1185">Reference proteome</keyword>
<feature type="domain" description="PilZ" evidence="1">
    <location>
        <begin position="14"/>
        <end position="102"/>
    </location>
</feature>
<feature type="domain" description="PilZ" evidence="1">
    <location>
        <begin position="116"/>
        <end position="194"/>
    </location>
</feature>
<gene>
    <name evidence="2" type="ORF">MUB46_13685</name>
</gene>
<dbReference type="Proteomes" id="UP001320898">
    <property type="component" value="Unassembled WGS sequence"/>
</dbReference>
<organism evidence="2 3">
    <name type="scientific">Microbaculum marinisediminis</name>
    <dbReference type="NCBI Taxonomy" id="2931392"/>
    <lineage>
        <taxon>Bacteria</taxon>
        <taxon>Pseudomonadati</taxon>
        <taxon>Pseudomonadota</taxon>
        <taxon>Alphaproteobacteria</taxon>
        <taxon>Hyphomicrobiales</taxon>
        <taxon>Tepidamorphaceae</taxon>
        <taxon>Microbaculum</taxon>
    </lineage>
</organism>
<dbReference type="EMBL" id="JALIDZ010000005">
    <property type="protein sequence ID" value="MCT8972913.1"/>
    <property type="molecule type" value="Genomic_DNA"/>
</dbReference>
<protein>
    <submittedName>
        <fullName evidence="2">PilZ domain-containing protein</fullName>
    </submittedName>
</protein>
<dbReference type="Gene3D" id="2.40.10.220">
    <property type="entry name" value="predicted glycosyltransferase like domains"/>
    <property type="match status" value="1"/>
</dbReference>
<dbReference type="SUPFAM" id="SSF141371">
    <property type="entry name" value="PilZ domain-like"/>
    <property type="match status" value="2"/>
</dbReference>
<evidence type="ECO:0000259" key="1">
    <source>
        <dbReference type="Pfam" id="PF07238"/>
    </source>
</evidence>
<sequence length="203" mass="22587">MGAKAAAIRPLSEEKRRFQRVRVNILGRYMLPNKREYPCQVVDMSPGGARLVAPEVGEVHDRVIAYLDHIGRVEGQIARVFDGGFAISINATAHKRDKLANQLTWLANRDLGLPEDRRHTRLVPRNPYSEIALRDGRKYRCKVLDMSLSGAAVACEICPALGTPVRMGSTEGVVVRQIEGGFAIEFSTVQSMETLTRQFGQIQ</sequence>
<dbReference type="GO" id="GO:0035438">
    <property type="term" value="F:cyclic-di-GMP binding"/>
    <property type="evidence" value="ECO:0007669"/>
    <property type="project" value="InterPro"/>
</dbReference>
<dbReference type="InterPro" id="IPR009875">
    <property type="entry name" value="PilZ_domain"/>
</dbReference>
<evidence type="ECO:0000313" key="3">
    <source>
        <dbReference type="Proteomes" id="UP001320898"/>
    </source>
</evidence>
<dbReference type="AlphaFoldDB" id="A0AAW5R2M4"/>
<reference evidence="2 3" key="1">
    <citation type="submission" date="2022-04" db="EMBL/GenBank/DDBJ databases">
        <authorList>
            <person name="Ye Y.-Q."/>
            <person name="Du Z.-J."/>
        </authorList>
    </citation>
    <scope>NUCLEOTIDE SEQUENCE [LARGE SCALE GENOMIC DNA]</scope>
    <source>
        <strain evidence="2 3">A6E488</strain>
    </source>
</reference>
<comment type="caution">
    <text evidence="2">The sequence shown here is derived from an EMBL/GenBank/DDBJ whole genome shotgun (WGS) entry which is preliminary data.</text>
</comment>
<accession>A0AAW5R2M4</accession>
<dbReference type="Pfam" id="PF07238">
    <property type="entry name" value="PilZ"/>
    <property type="match status" value="2"/>
</dbReference>
<evidence type="ECO:0000313" key="2">
    <source>
        <dbReference type="EMBL" id="MCT8972913.1"/>
    </source>
</evidence>